<reference evidence="3 4" key="1">
    <citation type="submission" date="2016-05" db="EMBL/GenBank/DDBJ databases">
        <title>Microbial solvent formation.</title>
        <authorList>
            <person name="Poehlein A."/>
            <person name="Montoya Solano J.D."/>
            <person name="Flitsch S."/>
            <person name="Krabben P."/>
            <person name="Duerre P."/>
            <person name="Daniel R."/>
        </authorList>
    </citation>
    <scope>NUCLEOTIDE SEQUENCE [LARGE SCALE GENOMIC DNA]</scope>
    <source>
        <strain evidence="3 4">L1-8</strain>
    </source>
</reference>
<evidence type="ECO:0000256" key="1">
    <source>
        <dbReference type="ARBA" id="ARBA00023163"/>
    </source>
</evidence>
<proteinExistence type="predicted"/>
<evidence type="ECO:0000313" key="4">
    <source>
        <dbReference type="Proteomes" id="UP000191154"/>
    </source>
</evidence>
<gene>
    <name evidence="3" type="ORF">CLOSAC_25300</name>
</gene>
<dbReference type="AlphaFoldDB" id="A0A1S8N3L6"/>
<dbReference type="GO" id="GO:0006355">
    <property type="term" value="P:regulation of DNA-templated transcription"/>
    <property type="evidence" value="ECO:0007669"/>
    <property type="project" value="InterPro"/>
</dbReference>
<organism evidence="3 4">
    <name type="scientific">Clostridium saccharobutylicum</name>
    <dbReference type="NCBI Taxonomy" id="169679"/>
    <lineage>
        <taxon>Bacteria</taxon>
        <taxon>Bacillati</taxon>
        <taxon>Bacillota</taxon>
        <taxon>Clostridia</taxon>
        <taxon>Eubacteriales</taxon>
        <taxon>Clostridiaceae</taxon>
        <taxon>Clostridium</taxon>
    </lineage>
</organism>
<protein>
    <recommendedName>
        <fullName evidence="2">HTH HARE-type domain-containing protein</fullName>
    </recommendedName>
</protein>
<dbReference type="EMBL" id="LZYZ01000005">
    <property type="protein sequence ID" value="OOM11002.1"/>
    <property type="molecule type" value="Genomic_DNA"/>
</dbReference>
<evidence type="ECO:0000313" key="3">
    <source>
        <dbReference type="EMBL" id="OOM11002.1"/>
    </source>
</evidence>
<dbReference type="Proteomes" id="UP000191154">
    <property type="component" value="Unassembled WGS sequence"/>
</dbReference>
<dbReference type="Pfam" id="PF05066">
    <property type="entry name" value="HARE-HTH"/>
    <property type="match status" value="1"/>
</dbReference>
<sequence length="197" mass="22605">MEQESFFTIQQAAAEILKQRNYPIKAKEIAEIALKENLIAPSKAKNPIISLSQVLERNIRMNMGNNPRLVFINTDKGRMIGLPEMDVIKKNETCNDVHIKNDTFIKNDVLIKSDEVIKNDTFIKSEAHIKNEENSLILLLKKHLPHATIEKIELFMRIKKYSEIDYAIIELIKRGLVASTNDILQTLKSEFEDSDNA</sequence>
<name>A0A1S8N3L6_CLOSA</name>
<keyword evidence="1" id="KW-0804">Transcription</keyword>
<dbReference type="RefSeq" id="WP_077865735.1">
    <property type="nucleotide sequence ID" value="NZ_LZYZ01000005.1"/>
</dbReference>
<feature type="domain" description="HTH HARE-type" evidence="2">
    <location>
        <begin position="8"/>
        <end position="72"/>
    </location>
</feature>
<evidence type="ECO:0000259" key="2">
    <source>
        <dbReference type="Pfam" id="PF05066"/>
    </source>
</evidence>
<comment type="caution">
    <text evidence="3">The sequence shown here is derived from an EMBL/GenBank/DDBJ whole genome shotgun (WGS) entry which is preliminary data.</text>
</comment>
<dbReference type="InterPro" id="IPR007759">
    <property type="entry name" value="Asxl_HARE-HTH"/>
</dbReference>
<accession>A0A1S8N3L6</accession>